<dbReference type="CDD" id="cd00009">
    <property type="entry name" value="AAA"/>
    <property type="match status" value="1"/>
</dbReference>
<dbReference type="InterPro" id="IPR028350">
    <property type="entry name" value="DNAC/IstB-like"/>
</dbReference>
<organism evidence="5 6">
    <name type="scientific">Caldanaerobacter subterraneus</name>
    <dbReference type="NCBI Taxonomy" id="911092"/>
    <lineage>
        <taxon>Bacteria</taxon>
        <taxon>Bacillati</taxon>
        <taxon>Bacillota</taxon>
        <taxon>Clostridia</taxon>
        <taxon>Thermoanaerobacterales</taxon>
        <taxon>Thermoanaerobacteraceae</taxon>
        <taxon>Caldanaerobacter</taxon>
    </lineage>
</organism>
<dbReference type="Pfam" id="PF01695">
    <property type="entry name" value="IstB_IS21"/>
    <property type="match status" value="1"/>
</dbReference>
<dbReference type="PANTHER" id="PTHR30050:SF4">
    <property type="entry name" value="ATP-BINDING PROTEIN RV3427C IN INSERTION SEQUENCE-RELATED"/>
    <property type="match status" value="1"/>
</dbReference>
<comment type="similarity">
    <text evidence="1">Belongs to the IS21/IS1162 putative ATP-binding protein family.</text>
</comment>
<proteinExistence type="inferred from homology"/>
<evidence type="ECO:0000256" key="3">
    <source>
        <dbReference type="ARBA" id="ARBA00022840"/>
    </source>
</evidence>
<dbReference type="Gene3D" id="3.40.50.300">
    <property type="entry name" value="P-loop containing nucleotide triphosphate hydrolases"/>
    <property type="match status" value="1"/>
</dbReference>
<keyword evidence="2" id="KW-0547">Nucleotide-binding</keyword>
<evidence type="ECO:0000313" key="5">
    <source>
        <dbReference type="EMBL" id="NNG67811.1"/>
    </source>
</evidence>
<dbReference type="InterPro" id="IPR003593">
    <property type="entry name" value="AAA+_ATPase"/>
</dbReference>
<dbReference type="SUPFAM" id="SSF52540">
    <property type="entry name" value="P-loop containing nucleoside triphosphate hydrolases"/>
    <property type="match status" value="1"/>
</dbReference>
<dbReference type="AlphaFoldDB" id="A0A7Y2PNI6"/>
<feature type="domain" description="AAA+ ATPase" evidence="4">
    <location>
        <begin position="99"/>
        <end position="234"/>
    </location>
</feature>
<evidence type="ECO:0000256" key="2">
    <source>
        <dbReference type="ARBA" id="ARBA00022741"/>
    </source>
</evidence>
<dbReference type="RefSeq" id="WP_170271548.1">
    <property type="nucleotide sequence ID" value="NZ_JABEQB010000041.1"/>
</dbReference>
<dbReference type="InterPro" id="IPR002611">
    <property type="entry name" value="IstB_ATP-bd"/>
</dbReference>
<comment type="caution">
    <text evidence="5">The sequence shown here is derived from an EMBL/GenBank/DDBJ whole genome shotgun (WGS) entry which is preliminary data.</text>
</comment>
<sequence>MIDLEKARLHLEELGLLSAAFLLDSLLERAQHKNSTYLDFLNELLETELSERQKRNIEVRFKLARLPYRKTLAEFDFTFQPSIDEKLIKELATMAFVHRAENVIFLGPPGVGKTHLAVALAVEALSQGIPVYFITLSKLIEDLKKGYEENRLDRKMRNYIRPRLLVVDEVGYLPLDNLGANLFFQLISARYERGSIILTSNKGFGEWGELMGDPVLATAVLDRLLHHAHIINIRGNSYRLKDRLKAGLYYGSPNGKA</sequence>
<keyword evidence="3 5" id="KW-0067">ATP-binding</keyword>
<dbReference type="NCBIfam" id="NF038214">
    <property type="entry name" value="IS21_help_AAA"/>
    <property type="match status" value="1"/>
</dbReference>
<dbReference type="InterPro" id="IPR001270">
    <property type="entry name" value="ClpA/B"/>
</dbReference>
<evidence type="ECO:0000256" key="1">
    <source>
        <dbReference type="ARBA" id="ARBA00008059"/>
    </source>
</evidence>
<evidence type="ECO:0000313" key="6">
    <source>
        <dbReference type="Proteomes" id="UP000529861"/>
    </source>
</evidence>
<dbReference type="GO" id="GO:0005524">
    <property type="term" value="F:ATP binding"/>
    <property type="evidence" value="ECO:0007669"/>
    <property type="project" value="UniProtKB-KW"/>
</dbReference>
<dbReference type="GO" id="GO:0006260">
    <property type="term" value="P:DNA replication"/>
    <property type="evidence" value="ECO:0007669"/>
    <property type="project" value="TreeGrafter"/>
</dbReference>
<dbReference type="PRINTS" id="PR00300">
    <property type="entry name" value="CLPPROTEASEA"/>
</dbReference>
<reference evidence="5 6" key="1">
    <citation type="submission" date="2020-04" db="EMBL/GenBank/DDBJ databases">
        <title>Draft genome sequence of Caldanaerobacter sunterraneus. strain 1523vc isolated from Griffin hot spring, Kamchatka, Russia.</title>
        <authorList>
            <person name="Toshchakov S.V."/>
            <person name="Podosokorskaya O.A."/>
            <person name="Kublanov I.V."/>
            <person name="Korzhenkov A."/>
            <person name="Patrushev M.V."/>
        </authorList>
    </citation>
    <scope>NUCLEOTIDE SEQUENCE [LARGE SCALE GENOMIC DNA]</scope>
    <source>
        <strain evidence="5 6">1523vc</strain>
    </source>
</reference>
<name>A0A7Y2PNI6_9THEO</name>
<dbReference type="InterPro" id="IPR027417">
    <property type="entry name" value="P-loop_NTPase"/>
</dbReference>
<dbReference type="SMART" id="SM00382">
    <property type="entry name" value="AAA"/>
    <property type="match status" value="1"/>
</dbReference>
<evidence type="ECO:0000259" key="4">
    <source>
        <dbReference type="SMART" id="SM00382"/>
    </source>
</evidence>
<gene>
    <name evidence="5" type="ORF">HKI81_11490</name>
</gene>
<dbReference type="PANTHER" id="PTHR30050">
    <property type="entry name" value="CHROMOSOMAL REPLICATION INITIATOR PROTEIN DNAA"/>
    <property type="match status" value="1"/>
</dbReference>
<accession>A0A7Y2PNI6</accession>
<protein>
    <submittedName>
        <fullName evidence="5">ATP-binding protein</fullName>
    </submittedName>
</protein>
<dbReference type="Proteomes" id="UP000529861">
    <property type="component" value="Unassembled WGS sequence"/>
</dbReference>
<dbReference type="PIRSF" id="PIRSF003073">
    <property type="entry name" value="DNAC_TnpB_IstB"/>
    <property type="match status" value="1"/>
</dbReference>
<dbReference type="InterPro" id="IPR047661">
    <property type="entry name" value="IstB"/>
</dbReference>
<dbReference type="EMBL" id="JABEQB010000041">
    <property type="protein sequence ID" value="NNG67811.1"/>
    <property type="molecule type" value="Genomic_DNA"/>
</dbReference>